<reference evidence="4 5" key="1">
    <citation type="submission" date="2018-08" db="EMBL/GenBank/DDBJ databases">
        <title>A genome reference for cultivated species of the human gut microbiota.</title>
        <authorList>
            <person name="Zou Y."/>
            <person name="Xue W."/>
            <person name="Luo G."/>
        </authorList>
    </citation>
    <scope>NUCLEOTIDE SEQUENCE [LARGE SCALE GENOMIC DNA]</scope>
    <source>
        <strain evidence="4 5">AF20-9LB</strain>
    </source>
</reference>
<name>A0A395VTY9_BACOV</name>
<feature type="domain" description="DUF4369" evidence="1">
    <location>
        <begin position="23"/>
        <end position="127"/>
    </location>
</feature>
<dbReference type="Proteomes" id="UP000266492">
    <property type="component" value="Unassembled WGS sequence"/>
</dbReference>
<reference evidence="3" key="3">
    <citation type="submission" date="2022-10" db="EMBL/GenBank/DDBJ databases">
        <title>Human gut microbiome strain richness.</title>
        <authorList>
            <person name="Chen-Liaw A."/>
        </authorList>
    </citation>
    <scope>NUCLEOTIDE SEQUENCE</scope>
    <source>
        <strain evidence="3">F7_m1001271B151109d0_201107</strain>
    </source>
</reference>
<comment type="caution">
    <text evidence="4">The sequence shown here is derived from an EMBL/GenBank/DDBJ whole genome shotgun (WGS) entry which is preliminary data.</text>
</comment>
<dbReference type="InterPro" id="IPR025380">
    <property type="entry name" value="DUF4369"/>
</dbReference>
<sequence>MIKHLFFFIFVSMLHLSYGQKRYTIRGEFPDHSLDNEYVLLYDFSSLQGEYERSKQAFIDSILVVDKVFHYEGTINQEPFLALVLCSKSRYLKYSTTFIVEPGNIQMRVVDWASDGDVSGTSINDDYNKYIIERGKQLVRRVL</sequence>
<gene>
    <name evidence="4" type="ORF">DWX70_20210</name>
    <name evidence="2" type="ORF">F3F51_03535</name>
    <name evidence="3" type="ORF">PO240_01690</name>
</gene>
<dbReference type="EMBL" id="QRVZ01000020">
    <property type="protein sequence ID" value="RGS80889.1"/>
    <property type="molecule type" value="Genomic_DNA"/>
</dbReference>
<dbReference type="Proteomes" id="UP000460135">
    <property type="component" value="Unassembled WGS sequence"/>
</dbReference>
<dbReference type="EMBL" id="JAQNWR010000001">
    <property type="protein sequence ID" value="MDC2406582.1"/>
    <property type="molecule type" value="Genomic_DNA"/>
</dbReference>
<evidence type="ECO:0000313" key="3">
    <source>
        <dbReference type="EMBL" id="MDC2406582.1"/>
    </source>
</evidence>
<dbReference type="KEGG" id="boa:Bovatus_04464"/>
<protein>
    <submittedName>
        <fullName evidence="4">DUF4369 domain-containing protein</fullName>
    </submittedName>
</protein>
<dbReference type="GeneID" id="70048050"/>
<evidence type="ECO:0000313" key="2">
    <source>
        <dbReference type="EMBL" id="KAA3808455.1"/>
    </source>
</evidence>
<accession>A0A395VTY9</accession>
<evidence type="ECO:0000259" key="1">
    <source>
        <dbReference type="Pfam" id="PF14289"/>
    </source>
</evidence>
<dbReference type="Proteomes" id="UP001214017">
    <property type="component" value="Unassembled WGS sequence"/>
</dbReference>
<dbReference type="EMBL" id="VWLX01000002">
    <property type="protein sequence ID" value="KAA3808455.1"/>
    <property type="molecule type" value="Genomic_DNA"/>
</dbReference>
<evidence type="ECO:0000313" key="5">
    <source>
        <dbReference type="Proteomes" id="UP000266492"/>
    </source>
</evidence>
<dbReference type="RefSeq" id="WP_004301660.1">
    <property type="nucleotide sequence ID" value="NZ_BAABYJ010000003.1"/>
</dbReference>
<dbReference type="AlphaFoldDB" id="A0A395VTY9"/>
<evidence type="ECO:0000313" key="4">
    <source>
        <dbReference type="EMBL" id="RGS80889.1"/>
    </source>
</evidence>
<reference evidence="2 6" key="2">
    <citation type="journal article" date="2019" name="Nat. Med.">
        <title>A library of human gut bacterial isolates paired with longitudinal multiomics data enables mechanistic microbiome research.</title>
        <authorList>
            <person name="Poyet M."/>
            <person name="Groussin M."/>
            <person name="Gibbons S.M."/>
            <person name="Avila-Pacheco J."/>
            <person name="Jiang X."/>
            <person name="Kearney S.M."/>
            <person name="Perrotta A.R."/>
            <person name="Berdy B."/>
            <person name="Zhao S."/>
            <person name="Lieberman T.D."/>
            <person name="Swanson P.K."/>
            <person name="Smith M."/>
            <person name="Roesemann S."/>
            <person name="Alexander J.E."/>
            <person name="Rich S.A."/>
            <person name="Livny J."/>
            <person name="Vlamakis H."/>
            <person name="Clish C."/>
            <person name="Bullock K."/>
            <person name="Deik A."/>
            <person name="Scott J."/>
            <person name="Pierce K.A."/>
            <person name="Xavier R.J."/>
            <person name="Alm E.J."/>
        </authorList>
    </citation>
    <scope>NUCLEOTIDE SEQUENCE [LARGE SCALE GENOMIC DNA]</scope>
    <source>
        <strain evidence="2 6">BIOML-A183</strain>
    </source>
</reference>
<proteinExistence type="predicted"/>
<evidence type="ECO:0000313" key="6">
    <source>
        <dbReference type="Proteomes" id="UP000460135"/>
    </source>
</evidence>
<organism evidence="4 5">
    <name type="scientific">Bacteroides ovatus</name>
    <dbReference type="NCBI Taxonomy" id="28116"/>
    <lineage>
        <taxon>Bacteria</taxon>
        <taxon>Pseudomonadati</taxon>
        <taxon>Bacteroidota</taxon>
        <taxon>Bacteroidia</taxon>
        <taxon>Bacteroidales</taxon>
        <taxon>Bacteroidaceae</taxon>
        <taxon>Bacteroides</taxon>
    </lineage>
</organism>
<dbReference type="Pfam" id="PF14289">
    <property type="entry name" value="DUF4369"/>
    <property type="match status" value="1"/>
</dbReference>